<evidence type="ECO:0000313" key="8">
    <source>
        <dbReference type="EMBL" id="MFC6880206.1"/>
    </source>
</evidence>
<dbReference type="PANTHER" id="PTHR31310">
    <property type="match status" value="1"/>
</dbReference>
<evidence type="ECO:0000259" key="7">
    <source>
        <dbReference type="Pfam" id="PF14378"/>
    </source>
</evidence>
<reference evidence="9" key="1">
    <citation type="journal article" date="2019" name="Int. J. Syst. Evol. Microbiol.">
        <title>The Global Catalogue of Microorganisms (GCM) 10K type strain sequencing project: providing services to taxonomists for standard genome sequencing and annotation.</title>
        <authorList>
            <consortium name="The Broad Institute Genomics Platform"/>
            <consortium name="The Broad Institute Genome Sequencing Center for Infectious Disease"/>
            <person name="Wu L."/>
            <person name="Ma J."/>
        </authorList>
    </citation>
    <scope>NUCLEOTIDE SEQUENCE [LARGE SCALE GENOMIC DNA]</scope>
    <source>
        <strain evidence="9">JCM 3369</strain>
    </source>
</reference>
<comment type="caution">
    <text evidence="8">The sequence shown here is derived from an EMBL/GenBank/DDBJ whole genome shotgun (WGS) entry which is preliminary data.</text>
</comment>
<feature type="region of interest" description="Disordered" evidence="5">
    <location>
        <begin position="237"/>
        <end position="278"/>
    </location>
</feature>
<feature type="domain" description="Inositolphosphotransferase Aur1/Ipt1" evidence="7">
    <location>
        <begin position="30"/>
        <end position="208"/>
    </location>
</feature>
<evidence type="ECO:0000256" key="3">
    <source>
        <dbReference type="ARBA" id="ARBA00022989"/>
    </source>
</evidence>
<proteinExistence type="predicted"/>
<feature type="compositionally biased region" description="Basic and acidic residues" evidence="5">
    <location>
        <begin position="269"/>
        <end position="278"/>
    </location>
</feature>
<feature type="transmembrane region" description="Helical" evidence="6">
    <location>
        <begin position="143"/>
        <end position="165"/>
    </location>
</feature>
<dbReference type="InterPro" id="IPR026841">
    <property type="entry name" value="Aur1/Ipt1"/>
</dbReference>
<dbReference type="CDD" id="cd03386">
    <property type="entry name" value="PAP2_Aur1_like"/>
    <property type="match status" value="1"/>
</dbReference>
<evidence type="ECO:0000313" key="9">
    <source>
        <dbReference type="Proteomes" id="UP001596380"/>
    </source>
</evidence>
<keyword evidence="4 6" id="KW-0472">Membrane</keyword>
<evidence type="ECO:0000256" key="4">
    <source>
        <dbReference type="ARBA" id="ARBA00023136"/>
    </source>
</evidence>
<feature type="transmembrane region" description="Helical" evidence="6">
    <location>
        <begin position="94"/>
        <end position="111"/>
    </location>
</feature>
<dbReference type="PANTHER" id="PTHR31310:SF7">
    <property type="entry name" value="PA-PHOSPHATASE RELATED-FAMILY PROTEIN DDB_G0268928"/>
    <property type="match status" value="1"/>
</dbReference>
<sequence>MIVWLLLEVYGYIRSLAATRRGPALAHGRDILDIERWLHLDVELGANHWLTRHEDLSRVAVNVYQHAHTGLTMSVLMGCYILGPRVYRPARNSLVLMNLVGLAVFFVMPVMPPRLLPDEGFIDTVAVAGFGTTHGGPVPADQYAAMPSLHLAWAVWVMAVFVAVLRPYRLGWITALHPITTGIVVVATANHYVLDVVAGVAVAVGANYVTGLSRAGDRTAWTWRPLIRRRGGTDDADSAVVIRHPGPAAEDGAEKPVHNGNGAVPSGEAKAEAEESTA</sequence>
<evidence type="ECO:0000256" key="6">
    <source>
        <dbReference type="SAM" id="Phobius"/>
    </source>
</evidence>
<dbReference type="InterPro" id="IPR052185">
    <property type="entry name" value="IPC_Synthase-Related"/>
</dbReference>
<keyword evidence="3 6" id="KW-1133">Transmembrane helix</keyword>
<name>A0ABW2CHY0_9ACTN</name>
<comment type="subcellular location">
    <subcellularLocation>
        <location evidence="1">Membrane</location>
        <topology evidence="1">Multi-pass membrane protein</topology>
    </subcellularLocation>
</comment>
<dbReference type="EMBL" id="JBHSXS010000004">
    <property type="protein sequence ID" value="MFC6880206.1"/>
    <property type="molecule type" value="Genomic_DNA"/>
</dbReference>
<gene>
    <name evidence="8" type="ORF">ACFQKB_10570</name>
</gene>
<feature type="transmembrane region" description="Helical" evidence="6">
    <location>
        <begin position="63"/>
        <end position="82"/>
    </location>
</feature>
<evidence type="ECO:0000256" key="5">
    <source>
        <dbReference type="SAM" id="MobiDB-lite"/>
    </source>
</evidence>
<evidence type="ECO:0000256" key="2">
    <source>
        <dbReference type="ARBA" id="ARBA00022692"/>
    </source>
</evidence>
<dbReference type="RefSeq" id="WP_378063188.1">
    <property type="nucleotide sequence ID" value="NZ_JBHSXS010000004.1"/>
</dbReference>
<protein>
    <submittedName>
        <fullName evidence="8">Phosphatase PAP2 family protein</fullName>
    </submittedName>
</protein>
<accession>A0ABW2CHY0</accession>
<dbReference type="Proteomes" id="UP001596380">
    <property type="component" value="Unassembled WGS sequence"/>
</dbReference>
<evidence type="ECO:0000256" key="1">
    <source>
        <dbReference type="ARBA" id="ARBA00004141"/>
    </source>
</evidence>
<keyword evidence="2 6" id="KW-0812">Transmembrane</keyword>
<keyword evidence="9" id="KW-1185">Reference proteome</keyword>
<organism evidence="8 9">
    <name type="scientific">Actinomadura yumaensis</name>
    <dbReference type="NCBI Taxonomy" id="111807"/>
    <lineage>
        <taxon>Bacteria</taxon>
        <taxon>Bacillati</taxon>
        <taxon>Actinomycetota</taxon>
        <taxon>Actinomycetes</taxon>
        <taxon>Streptosporangiales</taxon>
        <taxon>Thermomonosporaceae</taxon>
        <taxon>Actinomadura</taxon>
    </lineage>
</organism>
<dbReference type="Pfam" id="PF14378">
    <property type="entry name" value="PAP2_3"/>
    <property type="match status" value="1"/>
</dbReference>